<feature type="region of interest" description="Disordered" evidence="1">
    <location>
        <begin position="113"/>
        <end position="141"/>
    </location>
</feature>
<organism evidence="3 4">
    <name type="scientific">Saxophila tyrrhenica</name>
    <dbReference type="NCBI Taxonomy" id="1690608"/>
    <lineage>
        <taxon>Eukaryota</taxon>
        <taxon>Fungi</taxon>
        <taxon>Dikarya</taxon>
        <taxon>Ascomycota</taxon>
        <taxon>Pezizomycotina</taxon>
        <taxon>Dothideomycetes</taxon>
        <taxon>Dothideomycetidae</taxon>
        <taxon>Mycosphaerellales</taxon>
        <taxon>Extremaceae</taxon>
        <taxon>Saxophila</taxon>
    </lineage>
</organism>
<comment type="caution">
    <text evidence="3">The sequence shown here is derived from an EMBL/GenBank/DDBJ whole genome shotgun (WGS) entry which is preliminary data.</text>
</comment>
<accession>A0AAV9PCN5</accession>
<evidence type="ECO:0000313" key="3">
    <source>
        <dbReference type="EMBL" id="KAK5169475.1"/>
    </source>
</evidence>
<sequence length="276" mass="28159">MGKEARVALYAPSALAPYVSLPSTFGGTTLYYSGTTVSGTSTWVSTALKGYTPKSIGPLTTYPTPAPTSAIILFSNKEPAASILAAAVPLNATVTPIPNGAWSGSASTFSTSTISSRSSATHSHPAQTITQTPTPAPSTGLSTGAKAGIGVGVAGGVIAAAALTALFVILRRRRNKEQPTINNYSAFPEKSAAWTAPLPDSPPNSGEYYHHSSFPAAIYEVGASPGEEEGVRKAISPPQPGWELDGEGASEMDGEGVISEMDGREPAGGEGGRYAT</sequence>
<dbReference type="Proteomes" id="UP001337655">
    <property type="component" value="Unassembled WGS sequence"/>
</dbReference>
<evidence type="ECO:0000313" key="4">
    <source>
        <dbReference type="Proteomes" id="UP001337655"/>
    </source>
</evidence>
<feature type="region of interest" description="Disordered" evidence="1">
    <location>
        <begin position="225"/>
        <end position="276"/>
    </location>
</feature>
<keyword evidence="2" id="KW-0472">Membrane</keyword>
<keyword evidence="4" id="KW-1185">Reference proteome</keyword>
<evidence type="ECO:0000256" key="2">
    <source>
        <dbReference type="SAM" id="Phobius"/>
    </source>
</evidence>
<dbReference type="EMBL" id="JAVRRT010000008">
    <property type="protein sequence ID" value="KAK5169475.1"/>
    <property type="molecule type" value="Genomic_DNA"/>
</dbReference>
<dbReference type="AlphaFoldDB" id="A0AAV9PCN5"/>
<dbReference type="GeneID" id="89926792"/>
<evidence type="ECO:0000256" key="1">
    <source>
        <dbReference type="SAM" id="MobiDB-lite"/>
    </source>
</evidence>
<feature type="compositionally biased region" description="Acidic residues" evidence="1">
    <location>
        <begin position="244"/>
        <end position="254"/>
    </location>
</feature>
<reference evidence="3 4" key="1">
    <citation type="submission" date="2023-08" db="EMBL/GenBank/DDBJ databases">
        <title>Black Yeasts Isolated from many extreme environments.</title>
        <authorList>
            <person name="Coleine C."/>
            <person name="Stajich J.E."/>
            <person name="Selbmann L."/>
        </authorList>
    </citation>
    <scope>NUCLEOTIDE SEQUENCE [LARGE SCALE GENOMIC DNA]</scope>
    <source>
        <strain evidence="3 4">CCFEE 5935</strain>
    </source>
</reference>
<dbReference type="RefSeq" id="XP_064658821.1">
    <property type="nucleotide sequence ID" value="XM_064802696.1"/>
</dbReference>
<gene>
    <name evidence="3" type="ORF">LTR77_005451</name>
</gene>
<feature type="transmembrane region" description="Helical" evidence="2">
    <location>
        <begin position="147"/>
        <end position="170"/>
    </location>
</feature>
<keyword evidence="2" id="KW-1133">Transmembrane helix</keyword>
<name>A0AAV9PCN5_9PEZI</name>
<feature type="compositionally biased region" description="Low complexity" evidence="1">
    <location>
        <begin position="113"/>
        <end position="133"/>
    </location>
</feature>
<proteinExistence type="predicted"/>
<keyword evidence="2" id="KW-0812">Transmembrane</keyword>
<protein>
    <submittedName>
        <fullName evidence="3">Uncharacterized protein</fullName>
    </submittedName>
</protein>